<dbReference type="GO" id="GO:0004034">
    <property type="term" value="F:aldose 1-epimerase activity"/>
    <property type="evidence" value="ECO:0007669"/>
    <property type="project" value="UniProtKB-EC"/>
</dbReference>
<feature type="non-terminal residue" evidence="2">
    <location>
        <position position="1"/>
    </location>
</feature>
<dbReference type="EC" id="5.1.3.3" evidence="2"/>
<feature type="compositionally biased region" description="Basic residues" evidence="1">
    <location>
        <begin position="10"/>
        <end position="76"/>
    </location>
</feature>
<feature type="region of interest" description="Disordered" evidence="1">
    <location>
        <begin position="1"/>
        <end position="357"/>
    </location>
</feature>
<protein>
    <submittedName>
        <fullName evidence="2">Aldose 1-epimerase</fullName>
        <ecNumber evidence="2">5.1.3.3</ecNumber>
    </submittedName>
</protein>
<gene>
    <name evidence="2" type="ORF">AVDCRST_MAG52-2633</name>
</gene>
<feature type="compositionally biased region" description="Low complexity" evidence="1">
    <location>
        <begin position="216"/>
        <end position="226"/>
    </location>
</feature>
<evidence type="ECO:0000256" key="1">
    <source>
        <dbReference type="SAM" id="MobiDB-lite"/>
    </source>
</evidence>
<feature type="compositionally biased region" description="Basic and acidic residues" evidence="1">
    <location>
        <begin position="152"/>
        <end position="180"/>
    </location>
</feature>
<dbReference type="EMBL" id="CADCTN010000188">
    <property type="protein sequence ID" value="CAA9261787.1"/>
    <property type="molecule type" value="Genomic_DNA"/>
</dbReference>
<keyword evidence="2" id="KW-0413">Isomerase</keyword>
<feature type="compositionally biased region" description="Low complexity" evidence="1">
    <location>
        <begin position="236"/>
        <end position="250"/>
    </location>
</feature>
<dbReference type="AlphaFoldDB" id="A0A6J4IXZ9"/>
<name>A0A6J4IXZ9_9ACTN</name>
<organism evidence="2">
    <name type="scientific">uncultured Blastococcus sp</name>
    <dbReference type="NCBI Taxonomy" id="217144"/>
    <lineage>
        <taxon>Bacteria</taxon>
        <taxon>Bacillati</taxon>
        <taxon>Actinomycetota</taxon>
        <taxon>Actinomycetes</taxon>
        <taxon>Geodermatophilales</taxon>
        <taxon>Geodermatophilaceae</taxon>
        <taxon>Blastococcus</taxon>
        <taxon>environmental samples</taxon>
    </lineage>
</organism>
<feature type="non-terminal residue" evidence="2">
    <location>
        <position position="357"/>
    </location>
</feature>
<feature type="compositionally biased region" description="Basic residues" evidence="1">
    <location>
        <begin position="83"/>
        <end position="92"/>
    </location>
</feature>
<reference evidence="2" key="1">
    <citation type="submission" date="2020-02" db="EMBL/GenBank/DDBJ databases">
        <authorList>
            <person name="Meier V. D."/>
        </authorList>
    </citation>
    <scope>NUCLEOTIDE SEQUENCE</scope>
    <source>
        <strain evidence="2">AVDCRST_MAG52</strain>
    </source>
</reference>
<accession>A0A6J4IXZ9</accession>
<feature type="compositionally biased region" description="Basic and acidic residues" evidence="1">
    <location>
        <begin position="336"/>
        <end position="348"/>
    </location>
</feature>
<proteinExistence type="predicted"/>
<feature type="compositionally biased region" description="Basic and acidic residues" evidence="1">
    <location>
        <begin position="278"/>
        <end position="287"/>
    </location>
</feature>
<evidence type="ECO:0000313" key="2">
    <source>
        <dbReference type="EMBL" id="CAA9261787.1"/>
    </source>
</evidence>
<sequence>ERATRTVRLAPRRARRRAVRAAGRRAGGRRARLRRGPAVRPRPRRRRHGRRRRARLRRPRRLPAGHDVRRRGRRPLRQPDRRRPVRARRRRAPAPAEPRELLPARRTAGFPHPAVVGRGGPRGRGADPHQPRRRHGLSRNPHRHRPLCPRRGRADADVRSDDRPADRREPDQPRVLEPGRRRERRGPRRGTAGRALRGRRRSPDPDRPPPGGGHTDGFPDAAPARRAAARGDRAAPVRAGLRPRVAAGRRGAPGRRGVPGRRGAAPRGPGHRPGVRTRPGDRHRPAERAVLLGKLPRRQRGGTRRAGLPAGRRPVPGDPAPARLPEPAGVPLDGAAARRDLRDADRVPVRHHGRRPV</sequence>
<feature type="compositionally biased region" description="Basic residues" evidence="1">
    <location>
        <begin position="131"/>
        <end position="151"/>
    </location>
</feature>